<organism evidence="2">
    <name type="scientific">Arion vulgaris</name>
    <dbReference type="NCBI Taxonomy" id="1028688"/>
    <lineage>
        <taxon>Eukaryota</taxon>
        <taxon>Metazoa</taxon>
        <taxon>Spiralia</taxon>
        <taxon>Lophotrochozoa</taxon>
        <taxon>Mollusca</taxon>
        <taxon>Gastropoda</taxon>
        <taxon>Heterobranchia</taxon>
        <taxon>Euthyneura</taxon>
        <taxon>Panpulmonata</taxon>
        <taxon>Eupulmonata</taxon>
        <taxon>Stylommatophora</taxon>
        <taxon>Helicina</taxon>
        <taxon>Arionoidea</taxon>
        <taxon>Arionidae</taxon>
        <taxon>Arion</taxon>
    </lineage>
</organism>
<feature type="non-terminal residue" evidence="2">
    <location>
        <position position="116"/>
    </location>
</feature>
<gene>
    <name evidence="2" type="primary">ORF29347</name>
</gene>
<proteinExistence type="predicted"/>
<reference evidence="2" key="1">
    <citation type="submission" date="2014-12" db="EMBL/GenBank/DDBJ databases">
        <title>Insight into the proteome of Arion vulgaris.</title>
        <authorList>
            <person name="Aradska J."/>
            <person name="Bulat T."/>
            <person name="Smidak R."/>
            <person name="Sarate P."/>
            <person name="Gangsoo J."/>
            <person name="Sialana F."/>
            <person name="Bilban M."/>
            <person name="Lubec G."/>
        </authorList>
    </citation>
    <scope>NUCLEOTIDE SEQUENCE</scope>
    <source>
        <tissue evidence="2">Skin</tissue>
    </source>
</reference>
<evidence type="ECO:0000313" key="2">
    <source>
        <dbReference type="EMBL" id="CEK57128.1"/>
    </source>
</evidence>
<sequence>ISVHRPSYYAHRFLQYHATRVFKKATTALKHSPSKKRSITKIRHQSSVSEQQEGTGSTFHRQERTLRTISFSDDAPVKGSGAVGGKPDLLPEYSMAPSRNTKHSTNVRTHDLNTNG</sequence>
<accession>A0A0B6YLM6</accession>
<name>A0A0B6YLM6_9EUPU</name>
<feature type="compositionally biased region" description="Basic residues" evidence="1">
    <location>
        <begin position="32"/>
        <end position="44"/>
    </location>
</feature>
<feature type="non-terminal residue" evidence="2">
    <location>
        <position position="1"/>
    </location>
</feature>
<feature type="compositionally biased region" description="Polar residues" evidence="1">
    <location>
        <begin position="97"/>
        <end position="116"/>
    </location>
</feature>
<protein>
    <submittedName>
        <fullName evidence="2">Uncharacterized protein</fullName>
    </submittedName>
</protein>
<feature type="compositionally biased region" description="Polar residues" evidence="1">
    <location>
        <begin position="45"/>
        <end position="59"/>
    </location>
</feature>
<dbReference type="EMBL" id="HACG01010263">
    <property type="protein sequence ID" value="CEK57128.1"/>
    <property type="molecule type" value="Transcribed_RNA"/>
</dbReference>
<evidence type="ECO:0000256" key="1">
    <source>
        <dbReference type="SAM" id="MobiDB-lite"/>
    </source>
</evidence>
<feature type="region of interest" description="Disordered" evidence="1">
    <location>
        <begin position="27"/>
        <end position="116"/>
    </location>
</feature>
<dbReference type="AlphaFoldDB" id="A0A0B6YLM6"/>